<name>A0A7J7GRX1_CAMSI</name>
<feature type="region of interest" description="Disordered" evidence="5">
    <location>
        <begin position="315"/>
        <end position="338"/>
    </location>
</feature>
<dbReference type="SMART" id="SM00184">
    <property type="entry name" value="RING"/>
    <property type="match status" value="1"/>
</dbReference>
<dbReference type="Pfam" id="PF16040">
    <property type="entry name" value="APD1-4_N"/>
    <property type="match status" value="1"/>
</dbReference>
<keyword evidence="2 4" id="KW-0863">Zinc-finger</keyword>
<keyword evidence="6" id="KW-0472">Membrane</keyword>
<sequence>MYRSAGLAPLRHHHHHLHPQRCQEAWARLLTPLTLWICVSVTLRYGYYGNCQMVLGPSSSRLFEASSVFVKQVEVRDDDKKGVFLYGYSEKPELSLEKNWSASNYVIVASYSRKGYSLWLNKGSTIQMRWEAQASSLGQLEVSLIKVNSSIGDRKHETLIPTSSSSSDAHALLEPTHGREAKYFIEEDDKYYIGIVNTNPRSVIMKMNLNVSSKMYDTTKSESMCSTINGSCQLNLVFPNTQFVTVTTPNNGDLGEWHVELSFVARVVTYIAILGFVVTVIFLILKYLGVCDGETHEVAGVREVTEAVPLMPEKPFRLPYGTGDEEDPDSGSSSSSEDLYDGKICVICYEEPRNCFFVPCGHCATCYNCAQRIMDGDSKVCPICRRLIHKVRKLLIP</sequence>
<dbReference type="GO" id="GO:0008270">
    <property type="term" value="F:zinc ion binding"/>
    <property type="evidence" value="ECO:0007669"/>
    <property type="project" value="UniProtKB-KW"/>
</dbReference>
<dbReference type="InterPro" id="IPR013083">
    <property type="entry name" value="Znf_RING/FYVE/PHD"/>
</dbReference>
<dbReference type="PANTHER" id="PTHR46858">
    <property type="entry name" value="OS05G0521000 PROTEIN"/>
    <property type="match status" value="1"/>
</dbReference>
<dbReference type="InterPro" id="IPR032010">
    <property type="entry name" value="APD1-4_M"/>
</dbReference>
<protein>
    <recommendedName>
        <fullName evidence="7">RING-type domain-containing protein</fullName>
    </recommendedName>
</protein>
<evidence type="ECO:0000256" key="2">
    <source>
        <dbReference type="ARBA" id="ARBA00022771"/>
    </source>
</evidence>
<dbReference type="GO" id="GO:0061630">
    <property type="term" value="F:ubiquitin protein ligase activity"/>
    <property type="evidence" value="ECO:0007669"/>
    <property type="project" value="TreeGrafter"/>
</dbReference>
<dbReference type="Pfam" id="PF13920">
    <property type="entry name" value="zf-C3HC4_3"/>
    <property type="match status" value="1"/>
</dbReference>
<evidence type="ECO:0000259" key="7">
    <source>
        <dbReference type="PROSITE" id="PS50089"/>
    </source>
</evidence>
<dbReference type="SUPFAM" id="SSF57850">
    <property type="entry name" value="RING/U-box"/>
    <property type="match status" value="1"/>
</dbReference>
<keyword evidence="9" id="KW-1185">Reference proteome</keyword>
<keyword evidence="6" id="KW-0812">Transmembrane</keyword>
<proteinExistence type="predicted"/>
<keyword evidence="1" id="KW-0479">Metal-binding</keyword>
<evidence type="ECO:0000256" key="6">
    <source>
        <dbReference type="SAM" id="Phobius"/>
    </source>
</evidence>
<reference evidence="8 9" key="2">
    <citation type="submission" date="2020-07" db="EMBL/GenBank/DDBJ databases">
        <title>Genome assembly of wild tea tree DASZ reveals pedigree and selection history of tea varieties.</title>
        <authorList>
            <person name="Zhang W."/>
        </authorList>
    </citation>
    <scope>NUCLEOTIDE SEQUENCE [LARGE SCALE GENOMIC DNA]</scope>
    <source>
        <strain evidence="9">cv. G240</strain>
        <tissue evidence="8">Leaf</tissue>
    </source>
</reference>
<feature type="transmembrane region" description="Helical" evidence="6">
    <location>
        <begin position="267"/>
        <end position="288"/>
    </location>
</feature>
<dbReference type="InterPro" id="IPR001841">
    <property type="entry name" value="Znf_RING"/>
</dbReference>
<evidence type="ECO:0000313" key="8">
    <source>
        <dbReference type="EMBL" id="KAF5942935.1"/>
    </source>
</evidence>
<dbReference type="Proteomes" id="UP000593564">
    <property type="component" value="Unassembled WGS sequence"/>
</dbReference>
<comment type="caution">
    <text evidence="8">The sequence shown here is derived from an EMBL/GenBank/DDBJ whole genome shotgun (WGS) entry which is preliminary data.</text>
</comment>
<evidence type="ECO:0000256" key="3">
    <source>
        <dbReference type="ARBA" id="ARBA00022833"/>
    </source>
</evidence>
<dbReference type="GO" id="GO:0016567">
    <property type="term" value="P:protein ubiquitination"/>
    <property type="evidence" value="ECO:0007669"/>
    <property type="project" value="TreeGrafter"/>
</dbReference>
<evidence type="ECO:0000256" key="5">
    <source>
        <dbReference type="SAM" id="MobiDB-lite"/>
    </source>
</evidence>
<organism evidence="8 9">
    <name type="scientific">Camellia sinensis</name>
    <name type="common">Tea plant</name>
    <name type="synonym">Thea sinensis</name>
    <dbReference type="NCBI Taxonomy" id="4442"/>
    <lineage>
        <taxon>Eukaryota</taxon>
        <taxon>Viridiplantae</taxon>
        <taxon>Streptophyta</taxon>
        <taxon>Embryophyta</taxon>
        <taxon>Tracheophyta</taxon>
        <taxon>Spermatophyta</taxon>
        <taxon>Magnoliopsida</taxon>
        <taxon>eudicotyledons</taxon>
        <taxon>Gunneridae</taxon>
        <taxon>Pentapetalae</taxon>
        <taxon>asterids</taxon>
        <taxon>Ericales</taxon>
        <taxon>Theaceae</taxon>
        <taxon>Camellia</taxon>
    </lineage>
</organism>
<dbReference type="AlphaFoldDB" id="A0A7J7GRX1"/>
<keyword evidence="6" id="KW-1133">Transmembrane helix</keyword>
<dbReference type="EMBL" id="JACBKZ010000009">
    <property type="protein sequence ID" value="KAF5942935.1"/>
    <property type="molecule type" value="Genomic_DNA"/>
</dbReference>
<evidence type="ECO:0000313" key="9">
    <source>
        <dbReference type="Proteomes" id="UP000593564"/>
    </source>
</evidence>
<gene>
    <name evidence="8" type="ORF">HYC85_020577</name>
</gene>
<dbReference type="Gene3D" id="3.30.40.10">
    <property type="entry name" value="Zinc/RING finger domain, C3HC4 (zinc finger)"/>
    <property type="match status" value="1"/>
</dbReference>
<evidence type="ECO:0000256" key="1">
    <source>
        <dbReference type="ARBA" id="ARBA00022723"/>
    </source>
</evidence>
<feature type="domain" description="RING-type" evidence="7">
    <location>
        <begin position="345"/>
        <end position="385"/>
    </location>
</feature>
<evidence type="ECO:0000256" key="4">
    <source>
        <dbReference type="PROSITE-ProRule" id="PRU00175"/>
    </source>
</evidence>
<dbReference type="PROSITE" id="PS50089">
    <property type="entry name" value="ZF_RING_2"/>
    <property type="match status" value="1"/>
</dbReference>
<dbReference type="PANTHER" id="PTHR46858:SF6">
    <property type="entry name" value="LIGASE, PUTATIVE-RELATED"/>
    <property type="match status" value="1"/>
</dbReference>
<accession>A0A7J7GRX1</accession>
<dbReference type="InterPro" id="IPR032008">
    <property type="entry name" value="APD1-4_N"/>
</dbReference>
<dbReference type="Pfam" id="PF16041">
    <property type="entry name" value="APD1-4_M"/>
    <property type="match status" value="1"/>
</dbReference>
<reference evidence="9" key="1">
    <citation type="journal article" date="2020" name="Nat. Commun.">
        <title>Genome assembly of wild tea tree DASZ reveals pedigree and selection history of tea varieties.</title>
        <authorList>
            <person name="Zhang W."/>
            <person name="Zhang Y."/>
            <person name="Qiu H."/>
            <person name="Guo Y."/>
            <person name="Wan H."/>
            <person name="Zhang X."/>
            <person name="Scossa F."/>
            <person name="Alseekh S."/>
            <person name="Zhang Q."/>
            <person name="Wang P."/>
            <person name="Xu L."/>
            <person name="Schmidt M.H."/>
            <person name="Jia X."/>
            <person name="Li D."/>
            <person name="Zhu A."/>
            <person name="Guo F."/>
            <person name="Chen W."/>
            <person name="Ni D."/>
            <person name="Usadel B."/>
            <person name="Fernie A.R."/>
            <person name="Wen W."/>
        </authorList>
    </citation>
    <scope>NUCLEOTIDE SEQUENCE [LARGE SCALE GENOMIC DNA]</scope>
    <source>
        <strain evidence="9">cv. G240</strain>
    </source>
</reference>
<keyword evidence="3" id="KW-0862">Zinc</keyword>